<gene>
    <name evidence="4" type="ORF">Lwal_0374</name>
</gene>
<comment type="similarity">
    <text evidence="2">Belongs to the FlgN family.</text>
</comment>
<evidence type="ECO:0000256" key="1">
    <source>
        <dbReference type="ARBA" id="ARBA00002397"/>
    </source>
</evidence>
<dbReference type="Pfam" id="PF05130">
    <property type="entry name" value="FlgN"/>
    <property type="match status" value="1"/>
</dbReference>
<protein>
    <submittedName>
        <fullName evidence="4">Flagellar biosynthesis/type III secretory pathway chaperone</fullName>
    </submittedName>
</protein>
<sequence length="165" mass="18477">MKNNNKAKQLIEHLDQEINWVNDLNALLAEEKIVLATRKFDQLEDLAEKKQTLTLKLEESAKNRSTLMNLSPNSQNSAKESLQEFLKACSTDETTQINSLNSKLAEKLDLCRELNTVNGQVIANNIYTRQQIINALAGNKVDATEVYNANGGIDKPSDNSHHQKA</sequence>
<proteinExistence type="inferred from homology"/>
<dbReference type="Proteomes" id="UP000054729">
    <property type="component" value="Unassembled WGS sequence"/>
</dbReference>
<dbReference type="AlphaFoldDB" id="A0A0W1ANR8"/>
<evidence type="ECO:0000313" key="5">
    <source>
        <dbReference type="Proteomes" id="UP000054729"/>
    </source>
</evidence>
<comment type="caution">
    <text evidence="4">The sequence shown here is derived from an EMBL/GenBank/DDBJ whole genome shotgun (WGS) entry which is preliminary data.</text>
</comment>
<keyword evidence="4" id="KW-0282">Flagellum</keyword>
<keyword evidence="4" id="KW-0966">Cell projection</keyword>
<dbReference type="PATRIC" id="fig|66969.6.peg.404"/>
<dbReference type="STRING" id="66969.Lwal_0374"/>
<evidence type="ECO:0000256" key="2">
    <source>
        <dbReference type="ARBA" id="ARBA00007703"/>
    </source>
</evidence>
<dbReference type="RefSeq" id="WP_058479227.1">
    <property type="nucleotide sequence ID" value="NZ_CAAAIQ010000003.1"/>
</dbReference>
<organism evidence="4 5">
    <name type="scientific">Legionella waltersii</name>
    <dbReference type="NCBI Taxonomy" id="66969"/>
    <lineage>
        <taxon>Bacteria</taxon>
        <taxon>Pseudomonadati</taxon>
        <taxon>Pseudomonadota</taxon>
        <taxon>Gammaproteobacteria</taxon>
        <taxon>Legionellales</taxon>
        <taxon>Legionellaceae</taxon>
        <taxon>Legionella</taxon>
    </lineage>
</organism>
<keyword evidence="3" id="KW-1005">Bacterial flagellum biogenesis</keyword>
<name>A0A0W1ANR8_9GAMM</name>
<dbReference type="OrthoDB" id="5653052at2"/>
<keyword evidence="5" id="KW-1185">Reference proteome</keyword>
<dbReference type="SUPFAM" id="SSF140566">
    <property type="entry name" value="FlgN-like"/>
    <property type="match status" value="1"/>
</dbReference>
<dbReference type="InterPro" id="IPR007809">
    <property type="entry name" value="FlgN-like"/>
</dbReference>
<comment type="function">
    <text evidence="1">Required for the efficient initiation of filament assembly.</text>
</comment>
<keyword evidence="4" id="KW-0969">Cilium</keyword>
<accession>A0A0W1ANR8</accession>
<evidence type="ECO:0000313" key="4">
    <source>
        <dbReference type="EMBL" id="KTD82896.1"/>
    </source>
</evidence>
<dbReference type="GO" id="GO:0044780">
    <property type="term" value="P:bacterial-type flagellum assembly"/>
    <property type="evidence" value="ECO:0007669"/>
    <property type="project" value="InterPro"/>
</dbReference>
<dbReference type="EMBL" id="LNZB01000006">
    <property type="protein sequence ID" value="KTD82896.1"/>
    <property type="molecule type" value="Genomic_DNA"/>
</dbReference>
<evidence type="ECO:0000256" key="3">
    <source>
        <dbReference type="ARBA" id="ARBA00022795"/>
    </source>
</evidence>
<dbReference type="Gene3D" id="1.20.58.300">
    <property type="entry name" value="FlgN-like"/>
    <property type="match status" value="1"/>
</dbReference>
<reference evidence="4 5" key="1">
    <citation type="submission" date="2015-11" db="EMBL/GenBank/DDBJ databases">
        <title>Genomic analysis of 38 Legionella species identifies large and diverse effector repertoires.</title>
        <authorList>
            <person name="Burstein D."/>
            <person name="Amaro F."/>
            <person name="Zusman T."/>
            <person name="Lifshitz Z."/>
            <person name="Cohen O."/>
            <person name="Gilbert J.A."/>
            <person name="Pupko T."/>
            <person name="Shuman H.A."/>
            <person name="Segal G."/>
        </authorList>
    </citation>
    <scope>NUCLEOTIDE SEQUENCE [LARGE SCALE GENOMIC DNA]</scope>
    <source>
        <strain evidence="4 5">ATCC 51914</strain>
    </source>
</reference>
<dbReference type="InterPro" id="IPR036679">
    <property type="entry name" value="FlgN-like_sf"/>
</dbReference>